<dbReference type="Proteomes" id="UP000046395">
    <property type="component" value="Unassembled WGS sequence"/>
</dbReference>
<evidence type="ECO:0000313" key="1">
    <source>
        <dbReference type="Proteomes" id="UP000046395"/>
    </source>
</evidence>
<organism evidence="1 2">
    <name type="scientific">Trichuris muris</name>
    <name type="common">Mouse whipworm</name>
    <dbReference type="NCBI Taxonomy" id="70415"/>
    <lineage>
        <taxon>Eukaryota</taxon>
        <taxon>Metazoa</taxon>
        <taxon>Ecdysozoa</taxon>
        <taxon>Nematoda</taxon>
        <taxon>Enoplea</taxon>
        <taxon>Dorylaimia</taxon>
        <taxon>Trichinellida</taxon>
        <taxon>Trichuridae</taxon>
        <taxon>Trichuris</taxon>
    </lineage>
</organism>
<protein>
    <submittedName>
        <fullName evidence="2">Uncharacterized protein</fullName>
    </submittedName>
</protein>
<evidence type="ECO:0000313" key="2">
    <source>
        <dbReference type="WBParaSite" id="TMUE_1000004208.1"/>
    </source>
</evidence>
<keyword evidence="1" id="KW-1185">Reference proteome</keyword>
<accession>A0A5S6QAJ1</accession>
<reference evidence="2" key="1">
    <citation type="submission" date="2019-12" db="UniProtKB">
        <authorList>
            <consortium name="WormBaseParasite"/>
        </authorList>
    </citation>
    <scope>IDENTIFICATION</scope>
</reference>
<dbReference type="WBParaSite" id="TMUE_1000004208.1">
    <property type="protein sequence ID" value="TMUE_1000004208.1"/>
    <property type="gene ID" value="WBGene00302513"/>
</dbReference>
<proteinExistence type="predicted"/>
<name>A0A5S6QAJ1_TRIMR</name>
<sequence length="80" mass="9310">MWLALKVLNVLSKDKRGRRPQGSCRITLFASEVFIPRQLLFFERRGGELKMWTIFSHSLLQGHAVQLRQQSNSLNDQIGR</sequence>
<dbReference type="AlphaFoldDB" id="A0A5S6QAJ1"/>